<proteinExistence type="predicted"/>
<comment type="caution">
    <text evidence="1">The sequence shown here is derived from an EMBL/GenBank/DDBJ whole genome shotgun (WGS) entry which is preliminary data.</text>
</comment>
<reference evidence="1 2" key="1">
    <citation type="submission" date="2019-09" db="EMBL/GenBank/DDBJ databases">
        <title>Vibrio Fortis S7-72.</title>
        <authorList>
            <person name="Das S.K."/>
        </authorList>
    </citation>
    <scope>NUCLEOTIDE SEQUENCE [LARGE SCALE GENOMIC DNA]</scope>
    <source>
        <strain evidence="1 2">S7-72</strain>
    </source>
</reference>
<evidence type="ECO:0000313" key="1">
    <source>
        <dbReference type="EMBL" id="KAB0302246.1"/>
    </source>
</evidence>
<organism evidence="1 2">
    <name type="scientific">Vibrio fortis</name>
    <dbReference type="NCBI Taxonomy" id="212667"/>
    <lineage>
        <taxon>Bacteria</taxon>
        <taxon>Pseudomonadati</taxon>
        <taxon>Pseudomonadota</taxon>
        <taxon>Gammaproteobacteria</taxon>
        <taxon>Vibrionales</taxon>
        <taxon>Vibrionaceae</taxon>
        <taxon>Vibrio</taxon>
    </lineage>
</organism>
<dbReference type="EMBL" id="VXDD01000002">
    <property type="protein sequence ID" value="KAB0302246.1"/>
    <property type="molecule type" value="Genomic_DNA"/>
</dbReference>
<protein>
    <submittedName>
        <fullName evidence="1">Uncharacterized protein</fullName>
    </submittedName>
</protein>
<dbReference type="Proteomes" id="UP000326687">
    <property type="component" value="Unassembled WGS sequence"/>
</dbReference>
<dbReference type="AlphaFoldDB" id="A0A5N3S614"/>
<sequence>MKAIISVFISAYLPSMASFECRADSVCGNTNQTPCHHTFSHDELAWAILRAKKQYPIGYCITYLRYVSYQFEYAKAVRVALNEQLCRFEQEREKEGTQKHTASLLGLQKKGLQQQRRLQQWLQQQEDKFCQALHHQLSQLTNSD</sequence>
<accession>A0A5N3S614</accession>
<dbReference type="RefSeq" id="WP_150896153.1">
    <property type="nucleotide sequence ID" value="NZ_VXDD01000002.1"/>
</dbReference>
<gene>
    <name evidence="1" type="ORF">F2Z80_14415</name>
</gene>
<name>A0A5N3S614_9VIBR</name>
<evidence type="ECO:0000313" key="2">
    <source>
        <dbReference type="Proteomes" id="UP000326687"/>
    </source>
</evidence>